<comment type="caution">
    <text evidence="1">The sequence shown here is derived from an EMBL/GenBank/DDBJ whole genome shotgun (WGS) entry which is preliminary data.</text>
</comment>
<dbReference type="Proteomes" id="UP000276103">
    <property type="component" value="Unassembled WGS sequence"/>
</dbReference>
<dbReference type="RefSeq" id="WP_199320978.1">
    <property type="nucleotide sequence ID" value="NZ_RSCM01000005.1"/>
</dbReference>
<protein>
    <submittedName>
        <fullName evidence="1">Uncharacterized protein</fullName>
    </submittedName>
</protein>
<gene>
    <name evidence="1" type="ORF">DSM107003_19540</name>
</gene>
<keyword evidence="2" id="KW-1185">Reference proteome</keyword>
<proteinExistence type="predicted"/>
<accession>A0A433UTN7</accession>
<organism evidence="1 2">
    <name type="scientific">Trichormus variabilis SAG 1403-4b</name>
    <dbReference type="NCBI Taxonomy" id="447716"/>
    <lineage>
        <taxon>Bacteria</taxon>
        <taxon>Bacillati</taxon>
        <taxon>Cyanobacteriota</taxon>
        <taxon>Cyanophyceae</taxon>
        <taxon>Nostocales</taxon>
        <taxon>Nostocaceae</taxon>
        <taxon>Trichormus</taxon>
    </lineage>
</organism>
<dbReference type="EMBL" id="RSCM01000005">
    <property type="protein sequence ID" value="RUS97213.1"/>
    <property type="molecule type" value="Genomic_DNA"/>
</dbReference>
<reference evidence="1 2" key="1">
    <citation type="journal article" date="2019" name="Genome Biol. Evol.">
        <title>Day and night: Metabolic profiles and evolutionary relationships of six axenic non-marine cyanobacteria.</title>
        <authorList>
            <person name="Will S.E."/>
            <person name="Henke P."/>
            <person name="Boedeker C."/>
            <person name="Huang S."/>
            <person name="Brinkmann H."/>
            <person name="Rohde M."/>
            <person name="Jarek M."/>
            <person name="Friedl T."/>
            <person name="Seufert S."/>
            <person name="Schumacher M."/>
            <person name="Overmann J."/>
            <person name="Neumann-Schaal M."/>
            <person name="Petersen J."/>
        </authorList>
    </citation>
    <scope>NUCLEOTIDE SEQUENCE [LARGE SCALE GENOMIC DNA]</scope>
    <source>
        <strain evidence="1 2">SAG 1403-4b</strain>
    </source>
</reference>
<evidence type="ECO:0000313" key="2">
    <source>
        <dbReference type="Proteomes" id="UP000276103"/>
    </source>
</evidence>
<sequence>MKKPDNWNSLIDSFSDCNCPYPYIGGYYLSRLDKDAYIKLGFGNKGETHIKISSIFEMKDITFKNCRDKFDPYHNNLHKGWDKMPFTDVVKEVYNGLKHILKMNYMS</sequence>
<dbReference type="AlphaFoldDB" id="A0A433UTN7"/>
<name>A0A433UTN7_ANAVA</name>
<evidence type="ECO:0000313" key="1">
    <source>
        <dbReference type="EMBL" id="RUS97213.1"/>
    </source>
</evidence>